<keyword evidence="3" id="KW-1133">Transmembrane helix</keyword>
<dbReference type="CDD" id="cd01949">
    <property type="entry name" value="GGDEF"/>
    <property type="match status" value="1"/>
</dbReference>
<dbReference type="PANTHER" id="PTHR45138">
    <property type="entry name" value="REGULATORY COMPONENTS OF SENSORY TRANSDUCTION SYSTEM"/>
    <property type="match status" value="1"/>
</dbReference>
<feature type="transmembrane region" description="Helical" evidence="3">
    <location>
        <begin position="38"/>
        <end position="62"/>
    </location>
</feature>
<evidence type="ECO:0000256" key="1">
    <source>
        <dbReference type="ARBA" id="ARBA00012528"/>
    </source>
</evidence>
<dbReference type="NCBIfam" id="TIGR00254">
    <property type="entry name" value="GGDEF"/>
    <property type="match status" value="1"/>
</dbReference>
<accession>A0ABU3PHB3</accession>
<feature type="domain" description="PAS" evidence="4">
    <location>
        <begin position="199"/>
        <end position="263"/>
    </location>
</feature>
<dbReference type="SUPFAM" id="SSF55785">
    <property type="entry name" value="PYP-like sensor domain (PAS domain)"/>
    <property type="match status" value="1"/>
</dbReference>
<dbReference type="InterPro" id="IPR043128">
    <property type="entry name" value="Rev_trsase/Diguanyl_cyclase"/>
</dbReference>
<organism evidence="6 7">
    <name type="scientific">Roseateles aquae</name>
    <dbReference type="NCBI Taxonomy" id="3077235"/>
    <lineage>
        <taxon>Bacteria</taxon>
        <taxon>Pseudomonadati</taxon>
        <taxon>Pseudomonadota</taxon>
        <taxon>Betaproteobacteria</taxon>
        <taxon>Burkholderiales</taxon>
        <taxon>Sphaerotilaceae</taxon>
        <taxon>Roseateles</taxon>
    </lineage>
</organism>
<dbReference type="Pfam" id="PF00989">
    <property type="entry name" value="PAS"/>
    <property type="match status" value="1"/>
</dbReference>
<reference evidence="6" key="1">
    <citation type="submission" date="2023-09" db="EMBL/GenBank/DDBJ databases">
        <title>Paucibacter sp. APW11 Genome sequencing and assembly.</title>
        <authorList>
            <person name="Kim I."/>
        </authorList>
    </citation>
    <scope>NUCLEOTIDE SEQUENCE</scope>
    <source>
        <strain evidence="6">APW11</strain>
    </source>
</reference>
<feature type="transmembrane region" description="Helical" evidence="3">
    <location>
        <begin position="12"/>
        <end position="32"/>
    </location>
</feature>
<dbReference type="Pfam" id="PF00990">
    <property type="entry name" value="GGDEF"/>
    <property type="match status" value="1"/>
</dbReference>
<dbReference type="InterPro" id="IPR000160">
    <property type="entry name" value="GGDEF_dom"/>
</dbReference>
<comment type="caution">
    <text evidence="6">The sequence shown here is derived from an EMBL/GenBank/DDBJ whole genome shotgun (WGS) entry which is preliminary data.</text>
</comment>
<dbReference type="InterPro" id="IPR050469">
    <property type="entry name" value="Diguanylate_Cyclase"/>
</dbReference>
<evidence type="ECO:0000256" key="3">
    <source>
        <dbReference type="SAM" id="Phobius"/>
    </source>
</evidence>
<evidence type="ECO:0000313" key="6">
    <source>
        <dbReference type="EMBL" id="MDT9001961.1"/>
    </source>
</evidence>
<dbReference type="CDD" id="cd00130">
    <property type="entry name" value="PAS"/>
    <property type="match status" value="1"/>
</dbReference>
<dbReference type="SUPFAM" id="SSF55073">
    <property type="entry name" value="Nucleotide cyclase"/>
    <property type="match status" value="1"/>
</dbReference>
<dbReference type="SMART" id="SM00091">
    <property type="entry name" value="PAS"/>
    <property type="match status" value="2"/>
</dbReference>
<dbReference type="RefSeq" id="WP_315652847.1">
    <property type="nucleotide sequence ID" value="NZ_JAVXZY010000012.1"/>
</dbReference>
<dbReference type="EMBL" id="JAVXZY010000012">
    <property type="protein sequence ID" value="MDT9001961.1"/>
    <property type="molecule type" value="Genomic_DNA"/>
</dbReference>
<keyword evidence="3" id="KW-0812">Transmembrane</keyword>
<dbReference type="NCBIfam" id="TIGR00229">
    <property type="entry name" value="sensory_box"/>
    <property type="match status" value="1"/>
</dbReference>
<evidence type="ECO:0000259" key="4">
    <source>
        <dbReference type="PROSITE" id="PS50112"/>
    </source>
</evidence>
<keyword evidence="6" id="KW-0548">Nucleotidyltransferase</keyword>
<sequence length="496" mass="55095">MFRSNALRRWPQVAMGAVFIVQVLLLLQSFYGKNDGEALAWLSAAGLVLSLLLGGLAWIAMAQARELAQRARDQLDEAIDALPASVEIFDERDRMIAFNHRLVEIYPHMLREFERGASFEELVRASLARGGIPEAQGREEAWIAERKTVRGQQREALLQRVHDNKWLRIYERRMPGGGIVGVRMDVSDLVHEQQRLAASQAHLQALIHAATNAIVTLDTSGHMLEVNPACQHLFGFSAQEMQGAHLSMLIGNAQTTAEQLQPEALLGRQREFSARHREGHELTVQMNVAEVKTATTHLFVCIITDFSDRKRQEMRLREANALLARQSTTDGLTGVGNRRLFDQLLIQEWQRSARTGKPLALLLVDIDHFKQYNDHYGHVAGDDCLRRVASLLSACVGRSIESVCRYGGEEFVVLLVDTELEGAKVVAQRCLDSLRLAAIAHAASPVRPWVSLSIGVAACVADVQQRPQTLVQDADAALYQAKQAGRARMVFGPLSA</sequence>
<keyword evidence="6" id="KW-0808">Transferase</keyword>
<dbReference type="Pfam" id="PF12860">
    <property type="entry name" value="PAS_7"/>
    <property type="match status" value="1"/>
</dbReference>
<evidence type="ECO:0000313" key="7">
    <source>
        <dbReference type="Proteomes" id="UP001246372"/>
    </source>
</evidence>
<name>A0ABU3PHB3_9BURK</name>
<evidence type="ECO:0000256" key="2">
    <source>
        <dbReference type="ARBA" id="ARBA00034247"/>
    </source>
</evidence>
<gene>
    <name evidence="6" type="ORF">RQP53_21975</name>
</gene>
<dbReference type="PROSITE" id="PS50887">
    <property type="entry name" value="GGDEF"/>
    <property type="match status" value="1"/>
</dbReference>
<dbReference type="InterPro" id="IPR035965">
    <property type="entry name" value="PAS-like_dom_sf"/>
</dbReference>
<proteinExistence type="predicted"/>
<keyword evidence="3" id="KW-0472">Membrane</keyword>
<comment type="catalytic activity">
    <reaction evidence="2">
        <text>2 GTP = 3',3'-c-di-GMP + 2 diphosphate</text>
        <dbReference type="Rhea" id="RHEA:24898"/>
        <dbReference type="ChEBI" id="CHEBI:33019"/>
        <dbReference type="ChEBI" id="CHEBI:37565"/>
        <dbReference type="ChEBI" id="CHEBI:58805"/>
        <dbReference type="EC" id="2.7.7.65"/>
    </reaction>
</comment>
<evidence type="ECO:0000259" key="5">
    <source>
        <dbReference type="PROSITE" id="PS50887"/>
    </source>
</evidence>
<dbReference type="PROSITE" id="PS50112">
    <property type="entry name" value="PAS"/>
    <property type="match status" value="1"/>
</dbReference>
<dbReference type="InterPro" id="IPR013767">
    <property type="entry name" value="PAS_fold"/>
</dbReference>
<dbReference type="GO" id="GO:0052621">
    <property type="term" value="F:diguanylate cyclase activity"/>
    <property type="evidence" value="ECO:0007669"/>
    <property type="project" value="UniProtKB-EC"/>
</dbReference>
<feature type="domain" description="GGDEF" evidence="5">
    <location>
        <begin position="357"/>
        <end position="494"/>
    </location>
</feature>
<dbReference type="InterPro" id="IPR029787">
    <property type="entry name" value="Nucleotide_cyclase"/>
</dbReference>
<dbReference type="Gene3D" id="3.30.70.270">
    <property type="match status" value="1"/>
</dbReference>
<dbReference type="PANTHER" id="PTHR45138:SF9">
    <property type="entry name" value="DIGUANYLATE CYCLASE DGCM-RELATED"/>
    <property type="match status" value="1"/>
</dbReference>
<dbReference type="Proteomes" id="UP001246372">
    <property type="component" value="Unassembled WGS sequence"/>
</dbReference>
<protein>
    <recommendedName>
        <fullName evidence="1">diguanylate cyclase</fullName>
        <ecNumber evidence="1">2.7.7.65</ecNumber>
    </recommendedName>
</protein>
<dbReference type="EC" id="2.7.7.65" evidence="1"/>
<dbReference type="Gene3D" id="3.30.450.20">
    <property type="entry name" value="PAS domain"/>
    <property type="match status" value="1"/>
</dbReference>
<dbReference type="SMART" id="SM00267">
    <property type="entry name" value="GGDEF"/>
    <property type="match status" value="1"/>
</dbReference>
<dbReference type="InterPro" id="IPR000014">
    <property type="entry name" value="PAS"/>
</dbReference>
<keyword evidence="7" id="KW-1185">Reference proteome</keyword>